<evidence type="ECO:0000256" key="1">
    <source>
        <dbReference type="SAM" id="MobiDB-lite"/>
    </source>
</evidence>
<accession>A0ABV0Y2E1</accession>
<dbReference type="EMBL" id="JAHRIP010020167">
    <property type="protein sequence ID" value="MEQ2287933.1"/>
    <property type="molecule type" value="Genomic_DNA"/>
</dbReference>
<reference evidence="2 3" key="1">
    <citation type="submission" date="2021-06" db="EMBL/GenBank/DDBJ databases">
        <authorList>
            <person name="Palmer J.M."/>
        </authorList>
    </citation>
    <scope>NUCLEOTIDE SEQUENCE [LARGE SCALE GENOMIC DNA]</scope>
    <source>
        <strain evidence="2 3">AS_MEX2019</strain>
        <tissue evidence="2">Muscle</tissue>
    </source>
</reference>
<sequence>HVVHKGSGSPIAETEYGLTEVTKGLTNLDLREQELKDLEVARRLQEEELKQASNMQERAAQMAKDEEIARLLMEKEKKEYRRNREREKEKEKERERLAMEKIAMERKRHEGNYMSSSEEVVRPRTRDEYDYHRQRNNNNRPARPPQPRTHDYENVSSVYGYSDHPAASRPPQRPEAAYRGAYQKR</sequence>
<feature type="non-terminal residue" evidence="2">
    <location>
        <position position="1"/>
    </location>
</feature>
<protein>
    <recommendedName>
        <fullName evidence="4">Coiled-coil domain-containing protein 50</fullName>
    </recommendedName>
</protein>
<gene>
    <name evidence="2" type="ORF">AMECASPLE_017845</name>
</gene>
<evidence type="ECO:0000313" key="3">
    <source>
        <dbReference type="Proteomes" id="UP001469553"/>
    </source>
</evidence>
<feature type="compositionally biased region" description="Basic and acidic residues" evidence="1">
    <location>
        <begin position="119"/>
        <end position="133"/>
    </location>
</feature>
<proteinExistence type="predicted"/>
<dbReference type="PANTHER" id="PTHR22115">
    <property type="entry name" value="C3ORF6 PROTEIN-RELATED"/>
    <property type="match status" value="1"/>
</dbReference>
<dbReference type="InterPro" id="IPR039303">
    <property type="entry name" value="CCDC50"/>
</dbReference>
<dbReference type="Proteomes" id="UP001469553">
    <property type="component" value="Unassembled WGS sequence"/>
</dbReference>
<evidence type="ECO:0000313" key="2">
    <source>
        <dbReference type="EMBL" id="MEQ2287933.1"/>
    </source>
</evidence>
<comment type="caution">
    <text evidence="2">The sequence shown here is derived from an EMBL/GenBank/DDBJ whole genome shotgun (WGS) entry which is preliminary data.</text>
</comment>
<name>A0ABV0Y2E1_9TELE</name>
<dbReference type="PANTHER" id="PTHR22115:SF1">
    <property type="entry name" value="COILED-COIL DOMAIN-CONTAINING PROTEIN 50"/>
    <property type="match status" value="1"/>
</dbReference>
<feature type="compositionally biased region" description="Basic and acidic residues" evidence="1">
    <location>
        <begin position="74"/>
        <end position="111"/>
    </location>
</feature>
<evidence type="ECO:0008006" key="4">
    <source>
        <dbReference type="Google" id="ProtNLM"/>
    </source>
</evidence>
<keyword evidence="3" id="KW-1185">Reference proteome</keyword>
<feature type="region of interest" description="Disordered" evidence="1">
    <location>
        <begin position="74"/>
        <end position="185"/>
    </location>
</feature>
<organism evidence="2 3">
    <name type="scientific">Ameca splendens</name>
    <dbReference type="NCBI Taxonomy" id="208324"/>
    <lineage>
        <taxon>Eukaryota</taxon>
        <taxon>Metazoa</taxon>
        <taxon>Chordata</taxon>
        <taxon>Craniata</taxon>
        <taxon>Vertebrata</taxon>
        <taxon>Euteleostomi</taxon>
        <taxon>Actinopterygii</taxon>
        <taxon>Neopterygii</taxon>
        <taxon>Teleostei</taxon>
        <taxon>Neoteleostei</taxon>
        <taxon>Acanthomorphata</taxon>
        <taxon>Ovalentaria</taxon>
        <taxon>Atherinomorphae</taxon>
        <taxon>Cyprinodontiformes</taxon>
        <taxon>Goodeidae</taxon>
        <taxon>Ameca</taxon>
    </lineage>
</organism>